<dbReference type="EMBL" id="JFKA01000003">
    <property type="protein sequence ID" value="OSQ39014.1"/>
    <property type="molecule type" value="Genomic_DNA"/>
</dbReference>
<gene>
    <name evidence="1" type="ORF">TMES_09995</name>
</gene>
<evidence type="ECO:0000313" key="1">
    <source>
        <dbReference type="EMBL" id="OSQ39014.1"/>
    </source>
</evidence>
<reference evidence="1 2" key="1">
    <citation type="submission" date="2014-03" db="EMBL/GenBank/DDBJ databases">
        <title>The draft genome sequence of Thalassospira mesophila JCM 18969.</title>
        <authorList>
            <person name="Lai Q."/>
            <person name="Shao Z."/>
        </authorList>
    </citation>
    <scope>NUCLEOTIDE SEQUENCE [LARGE SCALE GENOMIC DNA]</scope>
    <source>
        <strain evidence="1 2">JCM 18969</strain>
    </source>
</reference>
<dbReference type="OrthoDB" id="7205837at2"/>
<keyword evidence="2" id="KW-1185">Reference proteome</keyword>
<dbReference type="AlphaFoldDB" id="A0A1Y2L223"/>
<protein>
    <recommendedName>
        <fullName evidence="3">Acyl-CoA transferase</fullName>
    </recommendedName>
</protein>
<organism evidence="1 2">
    <name type="scientific">Thalassospira mesophila</name>
    <dbReference type="NCBI Taxonomy" id="1293891"/>
    <lineage>
        <taxon>Bacteria</taxon>
        <taxon>Pseudomonadati</taxon>
        <taxon>Pseudomonadota</taxon>
        <taxon>Alphaproteobacteria</taxon>
        <taxon>Rhodospirillales</taxon>
        <taxon>Thalassospiraceae</taxon>
        <taxon>Thalassospira</taxon>
    </lineage>
</organism>
<dbReference type="Proteomes" id="UP000193391">
    <property type="component" value="Unassembled WGS sequence"/>
</dbReference>
<evidence type="ECO:0000313" key="2">
    <source>
        <dbReference type="Proteomes" id="UP000193391"/>
    </source>
</evidence>
<dbReference type="STRING" id="1293891.TMES_09995"/>
<comment type="caution">
    <text evidence="1">The sequence shown here is derived from an EMBL/GenBank/DDBJ whole genome shotgun (WGS) entry which is preliminary data.</text>
</comment>
<evidence type="ECO:0008006" key="3">
    <source>
        <dbReference type="Google" id="ProtNLM"/>
    </source>
</evidence>
<sequence length="143" mass="14848">MAESKREAALKALFSKISEIDGSMVKRNEPEADDIPAGGLVSLADGSLKAEPILSPLRYEIAHTAEIMVLVQGDDAVARDAQFDAILVALASVIDADPTLGGVVDFAACNEPEIVDEPIEGAATIKAATVPVTMDYIAPTALG</sequence>
<proteinExistence type="predicted"/>
<dbReference type="RefSeq" id="WP_085581991.1">
    <property type="nucleotide sequence ID" value="NZ_JFKA01000003.1"/>
</dbReference>
<name>A0A1Y2L223_9PROT</name>
<accession>A0A1Y2L223</accession>